<dbReference type="SUPFAM" id="SSF50104">
    <property type="entry name" value="Translation proteins SH3-like domain"/>
    <property type="match status" value="1"/>
</dbReference>
<keyword evidence="4" id="KW-1185">Reference proteome</keyword>
<dbReference type="EMBL" id="JABAFG010000029">
    <property type="protein sequence ID" value="NME29327.1"/>
    <property type="molecule type" value="Genomic_DNA"/>
</dbReference>
<evidence type="ECO:0000313" key="2">
    <source>
        <dbReference type="EMBL" id="NME29327.1"/>
    </source>
</evidence>
<reference evidence="2 3" key="1">
    <citation type="submission" date="2020-04" db="EMBL/GenBank/DDBJ databases">
        <authorList>
            <person name="Hitch T.C.A."/>
            <person name="Wylensek D."/>
            <person name="Clavel T."/>
        </authorList>
    </citation>
    <scope>NUCLEOTIDE SEQUENCE [LARGE SCALE GENOMIC DNA]</scope>
    <source>
        <strain evidence="2 3">Oil-RF-744-FAT-WT-6-1</strain>
    </source>
</reference>
<organism evidence="2 3">
    <name type="scientific">Megasphaera hexanoica</name>
    <dbReference type="NCBI Taxonomy" id="1675036"/>
    <lineage>
        <taxon>Bacteria</taxon>
        <taxon>Bacillati</taxon>
        <taxon>Bacillota</taxon>
        <taxon>Negativicutes</taxon>
        <taxon>Veillonellales</taxon>
        <taxon>Veillonellaceae</taxon>
        <taxon>Megasphaera</taxon>
    </lineage>
</organism>
<accession>A0A848C295</accession>
<evidence type="ECO:0000313" key="3">
    <source>
        <dbReference type="Proteomes" id="UP000591071"/>
    </source>
</evidence>
<dbReference type="RefSeq" id="WP_059076111.1">
    <property type="nucleotide sequence ID" value="NZ_CP011940.1"/>
</dbReference>
<proteinExistence type="predicted"/>
<dbReference type="AlphaFoldDB" id="A0A848C295"/>
<evidence type="ECO:0008006" key="5">
    <source>
        <dbReference type="Google" id="ProtNLM"/>
    </source>
</evidence>
<dbReference type="OrthoDB" id="5244at2"/>
<dbReference type="Proteomes" id="UP000591071">
    <property type="component" value="Unassembled WGS sequence"/>
</dbReference>
<dbReference type="EMBL" id="JBIEKR010000002">
    <property type="protein sequence ID" value="MFG6271946.1"/>
    <property type="molecule type" value="Genomic_DNA"/>
</dbReference>
<evidence type="ECO:0000313" key="1">
    <source>
        <dbReference type="EMBL" id="MFG6271946.1"/>
    </source>
</evidence>
<comment type="caution">
    <text evidence="2">The sequence shown here is derived from an EMBL/GenBank/DDBJ whole genome shotgun (WGS) entry which is preliminary data.</text>
</comment>
<dbReference type="InterPro" id="IPR008991">
    <property type="entry name" value="Translation_prot_SH3-like_sf"/>
</dbReference>
<protein>
    <recommendedName>
        <fullName evidence="5">50S ribosomal protein L14</fullName>
    </recommendedName>
</protein>
<sequence length="96" mass="10544">MDKPLISTGMVVCSLAGKDKGAVYVVTGSLTAPYVWVADGRKYKVEKPKKKNCRHLQVLGTSVSGMDAGSVRISNEWIRSVLKRARVESIREVTHV</sequence>
<dbReference type="Proteomes" id="UP001605989">
    <property type="component" value="Unassembled WGS sequence"/>
</dbReference>
<dbReference type="KEGG" id="mhw:ACT01_11690"/>
<evidence type="ECO:0000313" key="4">
    <source>
        <dbReference type="Proteomes" id="UP001605989"/>
    </source>
</evidence>
<gene>
    <name evidence="1" type="ORF">ACGTZG_01945</name>
    <name evidence="2" type="ORF">HF872_11995</name>
</gene>
<reference evidence="1 4" key="2">
    <citation type="submission" date="2024-10" db="EMBL/GenBank/DDBJ databases">
        <authorList>
            <person name="Sang B.-I."/>
            <person name="Prabhaharan D."/>
        </authorList>
    </citation>
    <scope>NUCLEOTIDE SEQUENCE [LARGE SCALE GENOMIC DNA]</scope>
    <source>
        <strain evidence="1 4">MH</strain>
    </source>
</reference>
<name>A0A848C295_9FIRM</name>